<dbReference type="InterPro" id="IPR021338">
    <property type="entry name" value="DUF2953"/>
</dbReference>
<reference evidence="2" key="1">
    <citation type="submission" date="2020-08" db="EMBL/GenBank/DDBJ databases">
        <title>Genome public.</title>
        <authorList>
            <person name="Liu C."/>
            <person name="Sun Q."/>
        </authorList>
    </citation>
    <scope>NUCLEOTIDE SEQUENCE</scope>
    <source>
        <strain evidence="2">NSJ-64</strain>
    </source>
</reference>
<evidence type="ECO:0000313" key="3">
    <source>
        <dbReference type="Proteomes" id="UP000623678"/>
    </source>
</evidence>
<dbReference type="AlphaFoldDB" id="A0A926II20"/>
<dbReference type="EMBL" id="JACRTD010000006">
    <property type="protein sequence ID" value="MBC8585735.1"/>
    <property type="molecule type" value="Genomic_DNA"/>
</dbReference>
<accession>A0A926II20</accession>
<feature type="compositionally biased region" description="Basic and acidic residues" evidence="1">
    <location>
        <begin position="206"/>
        <end position="220"/>
    </location>
</feature>
<dbReference type="Pfam" id="PF11167">
    <property type="entry name" value="DUF2953"/>
    <property type="match status" value="1"/>
</dbReference>
<gene>
    <name evidence="2" type="ORF">H8705_09075</name>
</gene>
<feature type="region of interest" description="Disordered" evidence="1">
    <location>
        <begin position="53"/>
        <end position="84"/>
    </location>
</feature>
<comment type="caution">
    <text evidence="2">The sequence shown here is derived from an EMBL/GenBank/DDBJ whole genome shotgun (WGS) entry which is preliminary data.</text>
</comment>
<feature type="compositionally biased region" description="Basic and acidic residues" evidence="1">
    <location>
        <begin position="53"/>
        <end position="65"/>
    </location>
</feature>
<keyword evidence="3" id="KW-1185">Reference proteome</keyword>
<organism evidence="2 3">
    <name type="scientific">Youxingia wuxianensis</name>
    <dbReference type="NCBI Taxonomy" id="2763678"/>
    <lineage>
        <taxon>Bacteria</taxon>
        <taxon>Bacillati</taxon>
        <taxon>Bacillota</taxon>
        <taxon>Clostridia</taxon>
        <taxon>Eubacteriales</taxon>
        <taxon>Oscillospiraceae</taxon>
        <taxon>Youxingia</taxon>
    </lineage>
</organism>
<dbReference type="RefSeq" id="WP_262395452.1">
    <property type="nucleotide sequence ID" value="NZ_JACRTD010000006.1"/>
</dbReference>
<dbReference type="Proteomes" id="UP000623678">
    <property type="component" value="Unassembled WGS sequence"/>
</dbReference>
<feature type="compositionally biased region" description="Basic residues" evidence="1">
    <location>
        <begin position="66"/>
        <end position="80"/>
    </location>
</feature>
<protein>
    <submittedName>
        <fullName evidence="2">DUF2953 domain-containing protein</fullName>
    </submittedName>
</protein>
<name>A0A926II20_9FIRM</name>
<evidence type="ECO:0000313" key="2">
    <source>
        <dbReference type="EMBL" id="MBC8585735.1"/>
    </source>
</evidence>
<proteinExistence type="predicted"/>
<evidence type="ECO:0000256" key="1">
    <source>
        <dbReference type="SAM" id="MobiDB-lite"/>
    </source>
</evidence>
<feature type="region of interest" description="Disordered" evidence="1">
    <location>
        <begin position="201"/>
        <end position="220"/>
    </location>
</feature>
<sequence>MIAVYILLGILALLSVLLIPVFLSVRYETGKEISIYIRVLFFLKMDLAEMAKKREKKPGQEENKPKKQKKPKKEKPKAQKSPKEFSEQLGMVVDLLSSVKGGAGILIRNFRLYKIYLHLVVAREDAAQTAISYGKCNAAVYTSYALAENFLNMARPEIAIEPDFVTGESLVVFHVKGRLIPIVAVWAALKTAAGFLKRTMKRKSREKQAQRLSEEQKQKT</sequence>